<reference evidence="1 4" key="1">
    <citation type="journal article" date="2018" name="Int. J. Syst. Evol. Microbiol.">
        <title>Draft Genome Sequence of Faecalimonas umbilicata JCM 30896T, an Acetate-Producing Bacterium Isolated from Human Feces.</title>
        <authorList>
            <person name="Sakamoto M."/>
            <person name="Ikeyama N."/>
            <person name="Yuki M."/>
            <person name="Ohkuma M."/>
        </authorList>
    </citation>
    <scope>NUCLEOTIDE SEQUENCE [LARGE SCALE GENOMIC DNA]</scope>
    <source>
        <strain evidence="1 4">EGH7</strain>
    </source>
</reference>
<organism evidence="2 3">
    <name type="scientific">Faecalimonas umbilicata</name>
    <dbReference type="NCBI Taxonomy" id="1912855"/>
    <lineage>
        <taxon>Bacteria</taxon>
        <taxon>Bacillati</taxon>
        <taxon>Bacillota</taxon>
        <taxon>Clostridia</taxon>
        <taxon>Lachnospirales</taxon>
        <taxon>Lachnospiraceae</taxon>
        <taxon>Faecalimonas</taxon>
    </lineage>
</organism>
<proteinExistence type="predicted"/>
<dbReference type="RefSeq" id="WP_116442422.1">
    <property type="nucleotide sequence ID" value="NZ_BHEO01000008.1"/>
</dbReference>
<evidence type="ECO:0000313" key="2">
    <source>
        <dbReference type="EMBL" id="TCS65518.1"/>
    </source>
</evidence>
<protein>
    <submittedName>
        <fullName evidence="1">Phage capsid protein</fullName>
    </submittedName>
</protein>
<name>A0A4R3JH95_9FIRM</name>
<comment type="caution">
    <text evidence="2">The sequence shown here is derived from an EMBL/GenBank/DDBJ whole genome shotgun (WGS) entry which is preliminary data.</text>
</comment>
<keyword evidence="4" id="KW-1185">Reference proteome</keyword>
<reference evidence="2 3" key="2">
    <citation type="submission" date="2019-03" db="EMBL/GenBank/DDBJ databases">
        <title>Genomic Encyclopedia of Type Strains, Phase IV (KMG-IV): sequencing the most valuable type-strain genomes for metagenomic binning, comparative biology and taxonomic classification.</title>
        <authorList>
            <person name="Goeker M."/>
        </authorList>
    </citation>
    <scope>NUCLEOTIDE SEQUENCE [LARGE SCALE GENOMIC DNA]</scope>
    <source>
        <strain evidence="2 3">DSM 103426</strain>
    </source>
</reference>
<accession>A0A4R3JH95</accession>
<evidence type="ECO:0000313" key="4">
    <source>
        <dbReference type="Proteomes" id="UP000702954"/>
    </source>
</evidence>
<dbReference type="Proteomes" id="UP000294613">
    <property type="component" value="Unassembled WGS sequence"/>
</dbReference>
<evidence type="ECO:0000313" key="1">
    <source>
        <dbReference type="EMBL" id="GBU06593.1"/>
    </source>
</evidence>
<gene>
    <name evidence="2" type="ORF">EDD74_12211</name>
    <name evidence="1" type="ORF">FAEUMB_31340</name>
</gene>
<dbReference type="EMBL" id="BHEO01000008">
    <property type="protein sequence ID" value="GBU06593.1"/>
    <property type="molecule type" value="Genomic_DNA"/>
</dbReference>
<dbReference type="Proteomes" id="UP000702954">
    <property type="component" value="Unassembled WGS sequence"/>
</dbReference>
<dbReference type="EMBL" id="SLZV01000022">
    <property type="protein sequence ID" value="TCS65518.1"/>
    <property type="molecule type" value="Genomic_DNA"/>
</dbReference>
<dbReference type="AlphaFoldDB" id="A0A4R3JH95"/>
<evidence type="ECO:0000313" key="3">
    <source>
        <dbReference type="Proteomes" id="UP000294613"/>
    </source>
</evidence>
<sequence length="295" mass="33324">MAALNYAKEYQRELEQNFPYVLYFGALYNTPNNGRYRWLNGKTIEIPTISVTGRVDATRDTIATASRNYNNSWTPLTLENERKWSTLVHPRDVQETNQVATIANITRVFNEEQKFPEMDAYTISKIYSDWTTAGESADTTALTAENILSIYDKMLEKMAEGRVPKMGLVLYVTPATNTLIKNAQGIYRTLDVGKQNQLSRAITSLDEVEIVEVPSELMKTVYEFTSGWKAGGSAKQIHMCLINPLAVITPVSYEFAKLDPPSALSEGKYVYYEESHEDVFVLKNKVKAIQMAVQA</sequence>